<organism evidence="5">
    <name type="scientific">Triticum urartu</name>
    <name type="common">Red wild einkorn</name>
    <name type="synonym">Crithodium urartu</name>
    <dbReference type="NCBI Taxonomy" id="4572"/>
    <lineage>
        <taxon>Eukaryota</taxon>
        <taxon>Viridiplantae</taxon>
        <taxon>Streptophyta</taxon>
        <taxon>Embryophyta</taxon>
        <taxon>Tracheophyta</taxon>
        <taxon>Spermatophyta</taxon>
        <taxon>Magnoliopsida</taxon>
        <taxon>Liliopsida</taxon>
        <taxon>Poales</taxon>
        <taxon>Poaceae</taxon>
        <taxon>BOP clade</taxon>
        <taxon>Pooideae</taxon>
        <taxon>Triticodae</taxon>
        <taxon>Triticeae</taxon>
        <taxon>Triticinae</taxon>
        <taxon>Triticum</taxon>
    </lineage>
</organism>
<dbReference type="Pfam" id="PF02798">
    <property type="entry name" value="GST_N"/>
    <property type="match status" value="1"/>
</dbReference>
<gene>
    <name evidence="5" type="ORF">TRIUR3_01354</name>
</gene>
<dbReference type="GO" id="GO:0004364">
    <property type="term" value="F:glutathione transferase activity"/>
    <property type="evidence" value="ECO:0007669"/>
    <property type="project" value="UniProtKB-EC"/>
</dbReference>
<dbReference type="eggNOG" id="KOG0406">
    <property type="taxonomic scope" value="Eukaryota"/>
</dbReference>
<accession>M7ZFY5</accession>
<dbReference type="EC" id="2.5.1.18" evidence="1"/>
<sequence>MAAGAGGDDLKLLGMWASPAVLRVRLALSIKGISSYEYQEEDFDNKSELLLRSNPVHKMVPVLIHAGKPVCESTVIMQYLDEAFAGDGRPALLPAGPYERAVARFWAAFVDDTLLKAMYQASWSKTEEEKAEGKKKVAAALKTLDGALWEVAGGKPFFGGDAPGYVDTVLGGLLAWARSVDVINGVKTIDPVEMPLLAANDTQALSSLDPPMEDSLTMDMINDSQDPPNYEVVNMQQSGIGVTSHMGLATTSYRQIEKKPFTMGKRSGQYTLKISVPPPRRRRIVSQALTKTRIEFNRETRIEFNRETRIIERKMVDMEKMEKWQKKKLDEAKTCERIEPRKGESDASENHGEVEDHIGRH</sequence>
<dbReference type="EMBL" id="KD086195">
    <property type="protein sequence ID" value="EMS62123.1"/>
    <property type="molecule type" value="Genomic_DNA"/>
</dbReference>
<dbReference type="Gene3D" id="1.20.1050.10">
    <property type="match status" value="1"/>
</dbReference>
<dbReference type="PROSITE" id="PS50405">
    <property type="entry name" value="GST_CTER"/>
    <property type="match status" value="1"/>
</dbReference>
<evidence type="ECO:0000256" key="4">
    <source>
        <dbReference type="ARBA" id="ARBA00047960"/>
    </source>
</evidence>
<dbReference type="STRING" id="4572.M7ZFY5"/>
<dbReference type="SFLD" id="SFLDG01152">
    <property type="entry name" value="Main.3:_Omega-_and_Tau-like"/>
    <property type="match status" value="1"/>
</dbReference>
<dbReference type="InterPro" id="IPR054416">
    <property type="entry name" value="GST_UstS-like_C"/>
</dbReference>
<dbReference type="InterPro" id="IPR010987">
    <property type="entry name" value="Glutathione-S-Trfase_C-like"/>
</dbReference>
<dbReference type="SUPFAM" id="SSF47616">
    <property type="entry name" value="GST C-terminal domain-like"/>
    <property type="match status" value="1"/>
</dbReference>
<dbReference type="AlphaFoldDB" id="M7ZFY5"/>
<dbReference type="InterPro" id="IPR040079">
    <property type="entry name" value="Glutathione_S-Trfase"/>
</dbReference>
<dbReference type="InterPro" id="IPR045073">
    <property type="entry name" value="Omega/Tau-like"/>
</dbReference>
<comment type="similarity">
    <text evidence="3">Belongs to the GST superfamily. Tau family.</text>
</comment>
<dbReference type="Pfam" id="PF22041">
    <property type="entry name" value="GST_C_7"/>
    <property type="match status" value="1"/>
</dbReference>
<dbReference type="PANTHER" id="PTHR11260:SF785">
    <property type="entry name" value="GLUTATHIONE TRANSFERASE"/>
    <property type="match status" value="1"/>
</dbReference>
<dbReference type="SFLD" id="SFLDS00019">
    <property type="entry name" value="Glutathione_Transferase_(cytos"/>
    <property type="match status" value="1"/>
</dbReference>
<dbReference type="PROSITE" id="PS50404">
    <property type="entry name" value="GST_NTER"/>
    <property type="match status" value="1"/>
</dbReference>
<evidence type="ECO:0000256" key="3">
    <source>
        <dbReference type="ARBA" id="ARBA00025743"/>
    </source>
</evidence>
<dbReference type="GO" id="GO:0006749">
    <property type="term" value="P:glutathione metabolic process"/>
    <property type="evidence" value="ECO:0007669"/>
    <property type="project" value="InterPro"/>
</dbReference>
<evidence type="ECO:0000313" key="5">
    <source>
        <dbReference type="EMBL" id="EMS62123.1"/>
    </source>
</evidence>
<dbReference type="GO" id="GO:0005737">
    <property type="term" value="C:cytoplasm"/>
    <property type="evidence" value="ECO:0007669"/>
    <property type="project" value="TreeGrafter"/>
</dbReference>
<keyword evidence="2 5" id="KW-0808">Transferase</keyword>
<name>M7ZFY5_TRIUA</name>
<dbReference type="InterPro" id="IPR004045">
    <property type="entry name" value="Glutathione_S-Trfase_N"/>
</dbReference>
<reference evidence="5" key="1">
    <citation type="journal article" date="2013" name="Nature">
        <title>Draft genome of the wheat A-genome progenitor Triticum urartu.</title>
        <authorList>
            <person name="Ling H.Q."/>
            <person name="Zhao S."/>
            <person name="Liu D."/>
            <person name="Wang J."/>
            <person name="Sun H."/>
            <person name="Zhang C."/>
            <person name="Fan H."/>
            <person name="Li D."/>
            <person name="Dong L."/>
            <person name="Tao Y."/>
            <person name="Gao C."/>
            <person name="Wu H."/>
            <person name="Li Y."/>
            <person name="Cui Y."/>
            <person name="Guo X."/>
            <person name="Zheng S."/>
            <person name="Wang B."/>
            <person name="Yu K."/>
            <person name="Liang Q."/>
            <person name="Yang W."/>
            <person name="Lou X."/>
            <person name="Chen J."/>
            <person name="Feng M."/>
            <person name="Jian J."/>
            <person name="Zhang X."/>
            <person name="Luo G."/>
            <person name="Jiang Y."/>
            <person name="Liu J."/>
            <person name="Wang Z."/>
            <person name="Sha Y."/>
            <person name="Zhang B."/>
            <person name="Wu H."/>
            <person name="Tang D."/>
            <person name="Shen Q."/>
            <person name="Xue P."/>
            <person name="Zou S."/>
            <person name="Wang X."/>
            <person name="Liu X."/>
            <person name="Wang F."/>
            <person name="Yang Y."/>
            <person name="An X."/>
            <person name="Dong Z."/>
            <person name="Zhang K."/>
            <person name="Zhang X."/>
            <person name="Luo M.C."/>
            <person name="Dvorak J."/>
            <person name="Tong Y."/>
            <person name="Wang J."/>
            <person name="Yang H."/>
            <person name="Li Z."/>
            <person name="Wang D."/>
            <person name="Zhang A."/>
            <person name="Wang J."/>
        </authorList>
    </citation>
    <scope>NUCLEOTIDE SEQUENCE</scope>
</reference>
<dbReference type="FunFam" id="3.40.30.10:FF:000044">
    <property type="entry name" value="Glutathione S-transferase GSTU6"/>
    <property type="match status" value="1"/>
</dbReference>
<dbReference type="Gene3D" id="3.40.30.10">
    <property type="entry name" value="Glutaredoxin"/>
    <property type="match status" value="1"/>
</dbReference>
<dbReference type="InterPro" id="IPR036282">
    <property type="entry name" value="Glutathione-S-Trfase_C_sf"/>
</dbReference>
<dbReference type="CDD" id="cd03185">
    <property type="entry name" value="GST_C_Tau"/>
    <property type="match status" value="1"/>
</dbReference>
<dbReference type="PANTHER" id="PTHR11260">
    <property type="entry name" value="GLUTATHIONE S-TRANSFERASE, GST, SUPERFAMILY, GST DOMAIN CONTAINING"/>
    <property type="match status" value="1"/>
</dbReference>
<dbReference type="CDD" id="cd03058">
    <property type="entry name" value="GST_N_Tau"/>
    <property type="match status" value="1"/>
</dbReference>
<dbReference type="SUPFAM" id="SSF52833">
    <property type="entry name" value="Thioredoxin-like"/>
    <property type="match status" value="1"/>
</dbReference>
<evidence type="ECO:0000256" key="2">
    <source>
        <dbReference type="ARBA" id="ARBA00022679"/>
    </source>
</evidence>
<evidence type="ECO:0000256" key="1">
    <source>
        <dbReference type="ARBA" id="ARBA00012452"/>
    </source>
</evidence>
<dbReference type="InterPro" id="IPR045074">
    <property type="entry name" value="GST_C_Tau"/>
</dbReference>
<dbReference type="SFLD" id="SFLDG00358">
    <property type="entry name" value="Main_(cytGST)"/>
    <property type="match status" value="1"/>
</dbReference>
<comment type="catalytic activity">
    <reaction evidence="4">
        <text>RX + glutathione = an S-substituted glutathione + a halide anion + H(+)</text>
        <dbReference type="Rhea" id="RHEA:16437"/>
        <dbReference type="ChEBI" id="CHEBI:15378"/>
        <dbReference type="ChEBI" id="CHEBI:16042"/>
        <dbReference type="ChEBI" id="CHEBI:17792"/>
        <dbReference type="ChEBI" id="CHEBI:57925"/>
        <dbReference type="ChEBI" id="CHEBI:90779"/>
        <dbReference type="EC" id="2.5.1.18"/>
    </reaction>
</comment>
<dbReference type="InterPro" id="IPR036249">
    <property type="entry name" value="Thioredoxin-like_sf"/>
</dbReference>
<proteinExistence type="inferred from homology"/>
<protein>
    <recommendedName>
        <fullName evidence="1">glutathione transferase</fullName>
        <ecNumber evidence="1">2.5.1.18</ecNumber>
    </recommendedName>
</protein>